<evidence type="ECO:0000313" key="3">
    <source>
        <dbReference type="Proteomes" id="UP000747542"/>
    </source>
</evidence>
<gene>
    <name evidence="2" type="ORF">Hamer_G019336</name>
</gene>
<evidence type="ECO:0000313" key="2">
    <source>
        <dbReference type="EMBL" id="KAG7162035.1"/>
    </source>
</evidence>
<dbReference type="Proteomes" id="UP000747542">
    <property type="component" value="Unassembled WGS sequence"/>
</dbReference>
<reference evidence="2" key="1">
    <citation type="journal article" date="2021" name="Sci. Adv.">
        <title>The American lobster genome reveals insights on longevity, neural, and immune adaptations.</title>
        <authorList>
            <person name="Polinski J.M."/>
            <person name="Zimin A.V."/>
            <person name="Clark K.F."/>
            <person name="Kohn A.B."/>
            <person name="Sadowski N."/>
            <person name="Timp W."/>
            <person name="Ptitsyn A."/>
            <person name="Khanna P."/>
            <person name="Romanova D.Y."/>
            <person name="Williams P."/>
            <person name="Greenwood S.J."/>
            <person name="Moroz L.L."/>
            <person name="Walt D.R."/>
            <person name="Bodnar A.G."/>
        </authorList>
    </citation>
    <scope>NUCLEOTIDE SEQUENCE</scope>
    <source>
        <strain evidence="2">GMGI-L3</strain>
    </source>
</reference>
<protein>
    <submittedName>
        <fullName evidence="2">Uncharacterized protein</fullName>
    </submittedName>
</protein>
<keyword evidence="3" id="KW-1185">Reference proteome</keyword>
<organism evidence="2 3">
    <name type="scientific">Homarus americanus</name>
    <name type="common">American lobster</name>
    <dbReference type="NCBI Taxonomy" id="6706"/>
    <lineage>
        <taxon>Eukaryota</taxon>
        <taxon>Metazoa</taxon>
        <taxon>Ecdysozoa</taxon>
        <taxon>Arthropoda</taxon>
        <taxon>Crustacea</taxon>
        <taxon>Multicrustacea</taxon>
        <taxon>Malacostraca</taxon>
        <taxon>Eumalacostraca</taxon>
        <taxon>Eucarida</taxon>
        <taxon>Decapoda</taxon>
        <taxon>Pleocyemata</taxon>
        <taxon>Astacidea</taxon>
        <taxon>Nephropoidea</taxon>
        <taxon>Nephropidae</taxon>
        <taxon>Homarus</taxon>
    </lineage>
</organism>
<accession>A0A8J5MS26</accession>
<proteinExistence type="predicted"/>
<sequence>MFPERREDTPDDDTNVETLLHDNDVTTQIIKSPPATQAKKQHKRKKAESEEDPQIGEALNILKGAAASASLQQDECGVYGLHVANKL</sequence>
<evidence type="ECO:0000256" key="1">
    <source>
        <dbReference type="SAM" id="MobiDB-lite"/>
    </source>
</evidence>
<dbReference type="AlphaFoldDB" id="A0A8J5MS26"/>
<feature type="region of interest" description="Disordered" evidence="1">
    <location>
        <begin position="1"/>
        <end position="54"/>
    </location>
</feature>
<name>A0A8J5MS26_HOMAM</name>
<dbReference type="EMBL" id="JAHLQT010028140">
    <property type="protein sequence ID" value="KAG7162035.1"/>
    <property type="molecule type" value="Genomic_DNA"/>
</dbReference>
<comment type="caution">
    <text evidence="2">The sequence shown here is derived from an EMBL/GenBank/DDBJ whole genome shotgun (WGS) entry which is preliminary data.</text>
</comment>